<keyword evidence="1" id="KW-0812">Transmembrane</keyword>
<dbReference type="EMBL" id="JXAL01000006">
    <property type="protein sequence ID" value="KIL36725.1"/>
    <property type="molecule type" value="Genomic_DNA"/>
</dbReference>
<evidence type="ECO:0000256" key="1">
    <source>
        <dbReference type="SAM" id="Phobius"/>
    </source>
</evidence>
<proteinExistence type="predicted"/>
<dbReference type="Proteomes" id="UP000054526">
    <property type="component" value="Unassembled WGS sequence"/>
</dbReference>
<gene>
    <name evidence="2" type="ORF">SD71_06950</name>
</gene>
<dbReference type="InterPro" id="IPR024490">
    <property type="entry name" value="DUF2759"/>
</dbReference>
<protein>
    <submittedName>
        <fullName evidence="2">Uncharacterized protein</fullName>
    </submittedName>
</protein>
<dbReference type="RefSeq" id="WP_041061375.1">
    <property type="nucleotide sequence ID" value="NZ_JXAL01000006.1"/>
</dbReference>
<keyword evidence="1" id="KW-1133">Transmembrane helix</keyword>
<name>A0ABR5A6W8_9BACL</name>
<dbReference type="Pfam" id="PF10958">
    <property type="entry name" value="DUF2759"/>
    <property type="match status" value="1"/>
</dbReference>
<feature type="transmembrane region" description="Helical" evidence="1">
    <location>
        <begin position="19"/>
        <end position="37"/>
    </location>
</feature>
<reference evidence="2 3" key="1">
    <citation type="submission" date="2014-12" db="EMBL/GenBank/DDBJ databases">
        <title>Draft genome sequence of Cohnella kolymensis strain B-2846.</title>
        <authorList>
            <person name="Karlyshev A.V."/>
            <person name="Kudryashova E.B."/>
        </authorList>
    </citation>
    <scope>NUCLEOTIDE SEQUENCE [LARGE SCALE GENOMIC DNA]</scope>
    <source>
        <strain evidence="2 3">VKM B-2846</strain>
    </source>
</reference>
<comment type="caution">
    <text evidence="2">The sequence shown here is derived from an EMBL/GenBank/DDBJ whole genome shotgun (WGS) entry which is preliminary data.</text>
</comment>
<sequence length="84" mass="9387">MFLAQAAAEPSTTFTTFDIFMVLFTILIAAGLIRLLMQRPRKNIFAIGFATVALLVFSNGRFQDDRRLVNDDRMWGTDQGASAL</sequence>
<keyword evidence="3" id="KW-1185">Reference proteome</keyword>
<accession>A0ABR5A6W8</accession>
<feature type="transmembrane region" description="Helical" evidence="1">
    <location>
        <begin position="44"/>
        <end position="62"/>
    </location>
</feature>
<evidence type="ECO:0000313" key="3">
    <source>
        <dbReference type="Proteomes" id="UP000054526"/>
    </source>
</evidence>
<keyword evidence="1" id="KW-0472">Membrane</keyword>
<evidence type="ECO:0000313" key="2">
    <source>
        <dbReference type="EMBL" id="KIL36725.1"/>
    </source>
</evidence>
<organism evidence="2 3">
    <name type="scientific">Cohnella kolymensis</name>
    <dbReference type="NCBI Taxonomy" id="1590652"/>
    <lineage>
        <taxon>Bacteria</taxon>
        <taxon>Bacillati</taxon>
        <taxon>Bacillota</taxon>
        <taxon>Bacilli</taxon>
        <taxon>Bacillales</taxon>
        <taxon>Paenibacillaceae</taxon>
        <taxon>Cohnella</taxon>
    </lineage>
</organism>